<protein>
    <submittedName>
        <fullName evidence="1">Uncharacterized protein</fullName>
    </submittedName>
</protein>
<dbReference type="EMBL" id="FSRG01000006">
    <property type="protein sequence ID" value="SIO30710.1"/>
    <property type="molecule type" value="Genomic_DNA"/>
</dbReference>
<proteinExistence type="predicted"/>
<reference evidence="2" key="1">
    <citation type="submission" date="2016-11" db="EMBL/GenBank/DDBJ databases">
        <authorList>
            <person name="Varghese N."/>
            <person name="Submissions S."/>
        </authorList>
    </citation>
    <scope>NUCLEOTIDE SEQUENCE [LARGE SCALE GENOMIC DNA]</scope>
    <source>
        <strain evidence="2">DSM 17456</strain>
    </source>
</reference>
<gene>
    <name evidence="1" type="ORF">SAMN02745161_2693</name>
</gene>
<keyword evidence="2" id="KW-1185">Reference proteome</keyword>
<sequence length="128" mass="14618">MRRRKNLLYMKCVDGQFVLQGQPIGSVVDVQILEVNYWLLKWVDGKVVKRRRLKEGGRWPKGYELSVELIIEYLGRDVVFTVYGRGVTDVLNPYLQQIALSGLKVGNLITRIICWGGSGGNFLEFNQA</sequence>
<accession>A0A1N6IFB3</accession>
<dbReference type="OrthoDB" id="9953062at2"/>
<evidence type="ECO:0000313" key="2">
    <source>
        <dbReference type="Proteomes" id="UP000184694"/>
    </source>
</evidence>
<organism evidence="1 2">
    <name type="scientific">Halodesulfovibrio marinisediminis DSM 17456</name>
    <dbReference type="NCBI Taxonomy" id="1121457"/>
    <lineage>
        <taxon>Bacteria</taxon>
        <taxon>Pseudomonadati</taxon>
        <taxon>Thermodesulfobacteriota</taxon>
        <taxon>Desulfovibrionia</taxon>
        <taxon>Desulfovibrionales</taxon>
        <taxon>Desulfovibrionaceae</taxon>
        <taxon>Halodesulfovibrio</taxon>
    </lineage>
</organism>
<evidence type="ECO:0000313" key="1">
    <source>
        <dbReference type="EMBL" id="SIO30710.1"/>
    </source>
</evidence>
<name>A0A1N6IFB3_9BACT</name>
<dbReference type="AlphaFoldDB" id="A0A1N6IFB3"/>
<dbReference type="RefSeq" id="WP_074217447.1">
    <property type="nucleotide sequence ID" value="NZ_FSRG01000006.1"/>
</dbReference>
<dbReference type="Proteomes" id="UP000184694">
    <property type="component" value="Unassembled WGS sequence"/>
</dbReference>